<evidence type="ECO:0000313" key="1">
    <source>
        <dbReference type="EMBL" id="XCH39264.1"/>
    </source>
</evidence>
<accession>A0AAU8GF27</accession>
<dbReference type="EMBL" id="PP955094">
    <property type="protein sequence ID" value="XCH39264.1"/>
    <property type="molecule type" value="Genomic_DNA"/>
</dbReference>
<protein>
    <submittedName>
        <fullName evidence="1">Uncharacterized protein</fullName>
    </submittedName>
</protein>
<name>A0AAU8GF27_9VIRU</name>
<sequence length="496" mass="59559">MDEDIYPFTSYVPSLNSPTKFYEFLNRYMMIDNMHKIHINSDNLVLCAIDIRQLKILSIFYLNIDMGTVDNFASASQLQLIVHVYDHKNRMQIFLELIISIDEDKKITHQLFPNSISCGQFYNGNIYHGIIYLHFAYDPSVFLFYLQSQLSADNRLMLLNHILKIPTRFHVVIPENIFIKHVLNMIDFRNINYAKIETAKDFFSAKYLENISWNNSHDIEDYYKWKSANSKEQIWDFYSPQIQIHTFNCYLNSNNHIFMDYSIQENEFFSLVPNVSFANIQSIPIGTPNTYYINKIFHDMDYNYKNKFCNINFQMIDRVYHSIQEIYPSDSLYFEKYRYELTVRMQAYPFQECRYFYIEIVMLFINFVETVNVFITKDPFHFANVIQNGNIKKIKNFIARDEELCILNDNLQFLSIEIYLEELLKKHKIKTKQDWLTIIIKEIDNNGDISLHLKPWIRKLSKSFFLRMHWKAEVGRMKQIINAIAWKTETYLWHVD</sequence>
<proteinExistence type="predicted"/>
<organism evidence="1">
    <name type="scientific">Faxonius propinquus nudivirus</name>
    <dbReference type="NCBI Taxonomy" id="3139431"/>
    <lineage>
        <taxon>Viruses</taxon>
        <taxon>Viruses incertae sedis</taxon>
        <taxon>Naldaviricetes</taxon>
        <taxon>Lefavirales</taxon>
        <taxon>Nudiviridae</taxon>
    </lineage>
</organism>
<gene>
    <name evidence="1" type="ORF">FpNV_019</name>
</gene>
<reference evidence="1" key="1">
    <citation type="submission" date="2024-06" db="EMBL/GenBank/DDBJ databases">
        <title>North American crayfish harbour diverse members of the Nudiviridae.</title>
        <authorList>
            <person name="Stratton C."/>
            <person name="Bojko J."/>
        </authorList>
    </citation>
    <scope>NUCLEOTIDE SEQUENCE</scope>
    <source>
        <strain evidence="1">142H</strain>
    </source>
</reference>